<dbReference type="Pfam" id="PF01728">
    <property type="entry name" value="FtsJ"/>
    <property type="match status" value="1"/>
</dbReference>
<dbReference type="GO" id="GO:0008168">
    <property type="term" value="F:methyltransferase activity"/>
    <property type="evidence" value="ECO:0007669"/>
    <property type="project" value="UniProtKB-KW"/>
</dbReference>
<dbReference type="InterPro" id="IPR029063">
    <property type="entry name" value="SAM-dependent_MTases_sf"/>
</dbReference>
<dbReference type="PANTHER" id="PTHR37524:SF2">
    <property type="entry name" value="RIBOSOMAL RNA METHYLTRANSFERASE FTSJ DOMAIN-CONTAINING PROTEIN"/>
    <property type="match status" value="1"/>
</dbReference>
<dbReference type="EMBL" id="CP076607">
    <property type="protein sequence ID" value="QWU14027.1"/>
    <property type="molecule type" value="Genomic_DNA"/>
</dbReference>
<keyword evidence="2" id="KW-0808">Transferase</keyword>
<dbReference type="InterPro" id="IPR002877">
    <property type="entry name" value="RNA_MeTrfase_FtsJ_dom"/>
</dbReference>
<evidence type="ECO:0000259" key="1">
    <source>
        <dbReference type="Pfam" id="PF01728"/>
    </source>
</evidence>
<evidence type="ECO:0000313" key="2">
    <source>
        <dbReference type="EMBL" id="QWU14027.1"/>
    </source>
</evidence>
<organism evidence="2 3">
    <name type="scientific">Paenibacillus sophorae</name>
    <dbReference type="NCBI Taxonomy" id="1333845"/>
    <lineage>
        <taxon>Bacteria</taxon>
        <taxon>Bacillati</taxon>
        <taxon>Bacillota</taxon>
        <taxon>Bacilli</taxon>
        <taxon>Bacillales</taxon>
        <taxon>Paenibacillaceae</taxon>
        <taxon>Paenibacillus</taxon>
    </lineage>
</organism>
<dbReference type="Proteomes" id="UP000683429">
    <property type="component" value="Chromosome"/>
</dbReference>
<sequence length="372" mass="41960">MGGRASLDKNKTWRFIHLNELNPNLEQSPSPSVSETVSRYICTANHGFAPYAQEELRRQFGSVKSTLLLPGEIFLATLQAEPEEVARRLEENPPIFLRHIQPVQLQDEGGSEALERLAVYLSRRSELQGERIAIQVRKTDDSFWRESPGELREWLQAKLEGVAAEFTVQSPAWIVSVYAASNALYAGASRPEDNLSDWNGGAIRFRREDGQISRAKFKLMEAEKEFGIPFGSFRRALDIGAAPGGWTSFLLERGLAVTAVDPARMHESLKDNPALKVLRKNAGEVKFKENEFDLLVCDMSWSPKLMAKLVTGLLYSLAPGGTAVVTLKLMYKKPLALIKEITAMFEAERMQIQRAKQLFHNRDEITLYMIKY</sequence>
<keyword evidence="2" id="KW-0489">Methyltransferase</keyword>
<gene>
    <name evidence="2" type="ORF">KP014_19055</name>
</gene>
<dbReference type="PANTHER" id="PTHR37524">
    <property type="entry name" value="RIBOSOMAL RNA LARGE SUBUNIT METHYLTRANSFERASE M"/>
    <property type="match status" value="1"/>
</dbReference>
<proteinExistence type="predicted"/>
<dbReference type="SUPFAM" id="SSF53335">
    <property type="entry name" value="S-adenosyl-L-methionine-dependent methyltransferases"/>
    <property type="match status" value="1"/>
</dbReference>
<protein>
    <submittedName>
        <fullName evidence="2">Methyltransferase domain-containing protein</fullName>
    </submittedName>
</protein>
<name>A0ABX8H7W0_9BACL</name>
<accession>A0ABX8H7W0</accession>
<feature type="domain" description="Ribosomal RNA methyltransferase FtsJ" evidence="1">
    <location>
        <begin position="213"/>
        <end position="301"/>
    </location>
</feature>
<evidence type="ECO:0000313" key="3">
    <source>
        <dbReference type="Proteomes" id="UP000683429"/>
    </source>
</evidence>
<dbReference type="CDD" id="cd02440">
    <property type="entry name" value="AdoMet_MTases"/>
    <property type="match status" value="1"/>
</dbReference>
<dbReference type="GO" id="GO:0032259">
    <property type="term" value="P:methylation"/>
    <property type="evidence" value="ECO:0007669"/>
    <property type="project" value="UniProtKB-KW"/>
</dbReference>
<dbReference type="Gene3D" id="3.40.50.150">
    <property type="entry name" value="Vaccinia Virus protein VP39"/>
    <property type="match status" value="1"/>
</dbReference>
<reference evidence="2 3" key="1">
    <citation type="submission" date="2021-06" db="EMBL/GenBank/DDBJ databases">
        <title>Whole genome sequence of Paenibacillus sophorae DSM23020 for comparative genomics.</title>
        <authorList>
            <person name="Kim M.-J."/>
            <person name="Lee G."/>
            <person name="Shin J.-H."/>
        </authorList>
    </citation>
    <scope>NUCLEOTIDE SEQUENCE [LARGE SCALE GENOMIC DNA]</scope>
    <source>
        <strain evidence="2 3">DSM 23020</strain>
    </source>
</reference>
<keyword evidence="3" id="KW-1185">Reference proteome</keyword>